<dbReference type="NCBIfam" id="NF041374">
    <property type="entry name" value="GDCCVxC"/>
    <property type="match status" value="1"/>
</dbReference>
<feature type="transmembrane region" description="Helical" evidence="1">
    <location>
        <begin position="98"/>
        <end position="118"/>
    </location>
</feature>
<comment type="caution">
    <text evidence="2">The sequence shown here is derived from an EMBL/GenBank/DDBJ whole genome shotgun (WGS) entry which is preliminary data.</text>
</comment>
<dbReference type="InterPro" id="IPR004891">
    <property type="entry name" value="Mercury-R_MerC"/>
</dbReference>
<protein>
    <submittedName>
        <fullName evidence="2">MerC domain-containing protein</fullName>
    </submittedName>
</protein>
<dbReference type="OrthoDB" id="332228at2"/>
<keyword evidence="1" id="KW-1133">Transmembrane helix</keyword>
<evidence type="ECO:0000313" key="3">
    <source>
        <dbReference type="Proteomes" id="UP000316008"/>
    </source>
</evidence>
<proteinExistence type="predicted"/>
<gene>
    <name evidence="2" type="ORF">FO442_13165</name>
</gene>
<dbReference type="Pfam" id="PF03203">
    <property type="entry name" value="MerC"/>
    <property type="match status" value="1"/>
</dbReference>
<sequence length="202" mass="22962">MKLFKDFGKWGVIGLFITALFSPCCFPLFAFGASALGLGSFELFGGWTMIIFQIMVVISLVGFYLSYRKHYCTYPLLIAIPSSLLIFLSYNLDFGKHWIYFLYVGMLGLLIATIVNWYRNRLHGTCDTCITIEGKTVELESLITCPECGHKKLEMMPTDACTYFYECENCKTRLRPKHGDCCVYCSYGTVPCPPIQLDKKCC</sequence>
<feature type="transmembrane region" description="Helical" evidence="1">
    <location>
        <begin position="72"/>
        <end position="92"/>
    </location>
</feature>
<dbReference type="GO" id="GO:0015097">
    <property type="term" value="F:mercury ion transmembrane transporter activity"/>
    <property type="evidence" value="ECO:0007669"/>
    <property type="project" value="InterPro"/>
</dbReference>
<accession>A0A556MQ92</accession>
<dbReference type="GO" id="GO:0016020">
    <property type="term" value="C:membrane"/>
    <property type="evidence" value="ECO:0007669"/>
    <property type="project" value="InterPro"/>
</dbReference>
<name>A0A556MQ92_9FLAO</name>
<evidence type="ECO:0000313" key="2">
    <source>
        <dbReference type="EMBL" id="TSJ42035.1"/>
    </source>
</evidence>
<evidence type="ECO:0000256" key="1">
    <source>
        <dbReference type="SAM" id="Phobius"/>
    </source>
</evidence>
<dbReference type="EMBL" id="VLPL01000006">
    <property type="protein sequence ID" value="TSJ42035.1"/>
    <property type="molecule type" value="Genomic_DNA"/>
</dbReference>
<dbReference type="InterPro" id="IPR047677">
    <property type="entry name" value="GDCCVxC"/>
</dbReference>
<keyword evidence="1" id="KW-0812">Transmembrane</keyword>
<organism evidence="2 3">
    <name type="scientific">Fluviicola chungangensis</name>
    <dbReference type="NCBI Taxonomy" id="2597671"/>
    <lineage>
        <taxon>Bacteria</taxon>
        <taxon>Pseudomonadati</taxon>
        <taxon>Bacteroidota</taxon>
        <taxon>Flavobacteriia</taxon>
        <taxon>Flavobacteriales</taxon>
        <taxon>Crocinitomicaceae</taxon>
        <taxon>Fluviicola</taxon>
    </lineage>
</organism>
<feature type="transmembrane region" description="Helical" evidence="1">
    <location>
        <begin position="12"/>
        <end position="38"/>
    </location>
</feature>
<keyword evidence="1" id="KW-0472">Membrane</keyword>
<keyword evidence="3" id="KW-1185">Reference proteome</keyword>
<feature type="transmembrane region" description="Helical" evidence="1">
    <location>
        <begin position="44"/>
        <end position="65"/>
    </location>
</feature>
<dbReference type="AlphaFoldDB" id="A0A556MQ92"/>
<reference evidence="2 3" key="1">
    <citation type="submission" date="2019-07" db="EMBL/GenBank/DDBJ databases">
        <authorList>
            <person name="Huq M.A."/>
        </authorList>
    </citation>
    <scope>NUCLEOTIDE SEQUENCE [LARGE SCALE GENOMIC DNA]</scope>
    <source>
        <strain evidence="2 3">MAH-3</strain>
    </source>
</reference>
<dbReference type="Proteomes" id="UP000316008">
    <property type="component" value="Unassembled WGS sequence"/>
</dbReference>